<dbReference type="PANTHER" id="PTHR15107:SF0">
    <property type="entry name" value="DNA ENDONUCLEASE ACTIVATOR CTP1 C-TERMINAL DOMAIN-CONTAINING PROTEIN"/>
    <property type="match status" value="1"/>
</dbReference>
<dbReference type="Proteomes" id="UP001281410">
    <property type="component" value="Unassembled WGS sequence"/>
</dbReference>
<feature type="compositionally biased region" description="Polar residues" evidence="1">
    <location>
        <begin position="162"/>
        <end position="173"/>
    </location>
</feature>
<comment type="caution">
    <text evidence="2">The sequence shown here is derived from an EMBL/GenBank/DDBJ whole genome shotgun (WGS) entry which is preliminary data.</text>
</comment>
<dbReference type="EMBL" id="JANJYJ010000003">
    <property type="protein sequence ID" value="KAK3223972.1"/>
    <property type="molecule type" value="Genomic_DNA"/>
</dbReference>
<dbReference type="AlphaFoldDB" id="A0AAE0EDL6"/>
<dbReference type="PANTHER" id="PTHR15107">
    <property type="entry name" value="RETINOBLASTOMA BINDING PROTEIN 8"/>
    <property type="match status" value="1"/>
</dbReference>
<evidence type="ECO:0000256" key="1">
    <source>
        <dbReference type="SAM" id="MobiDB-lite"/>
    </source>
</evidence>
<feature type="region of interest" description="Disordered" evidence="1">
    <location>
        <begin position="151"/>
        <end position="182"/>
    </location>
</feature>
<dbReference type="GO" id="GO:0010792">
    <property type="term" value="P:DNA double-strand break processing involved in repair via single-strand annealing"/>
    <property type="evidence" value="ECO:0007669"/>
    <property type="project" value="TreeGrafter"/>
</dbReference>
<keyword evidence="3" id="KW-1185">Reference proteome</keyword>
<organism evidence="2 3">
    <name type="scientific">Dipteronia sinensis</name>
    <dbReference type="NCBI Taxonomy" id="43782"/>
    <lineage>
        <taxon>Eukaryota</taxon>
        <taxon>Viridiplantae</taxon>
        <taxon>Streptophyta</taxon>
        <taxon>Embryophyta</taxon>
        <taxon>Tracheophyta</taxon>
        <taxon>Spermatophyta</taxon>
        <taxon>Magnoliopsida</taxon>
        <taxon>eudicotyledons</taxon>
        <taxon>Gunneridae</taxon>
        <taxon>Pentapetalae</taxon>
        <taxon>rosids</taxon>
        <taxon>malvids</taxon>
        <taxon>Sapindales</taxon>
        <taxon>Sapindaceae</taxon>
        <taxon>Hippocastanoideae</taxon>
        <taxon>Acereae</taxon>
        <taxon>Dipteronia</taxon>
    </lineage>
</organism>
<proteinExistence type="predicted"/>
<sequence length="248" mass="27645">MLKSKPRLEECQKEKKLLLGKLEVLEENIIKLQMDLRERSDEAAGGGDMNKTEYAPPNKLEDESNLLSDQQKPITYPDLEDKNPSYSTVDCDTKKKLVLSGLHPLGEIPGLVNSQVVLTPHDDFLDTPLENIWGTLKEEVCDLLVAAPKDKNVDSSDDETQDMNVDTGPQKQQMPGPMAGKRGFRYVEPVRKKAEQENLKGIECKQCKKLNDAVLPDNEGQDSDDHMMVCSTSAHPSLDLIACHITCT</sequence>
<name>A0AAE0EDL6_9ROSI</name>
<feature type="region of interest" description="Disordered" evidence="1">
    <location>
        <begin position="39"/>
        <end position="86"/>
    </location>
</feature>
<dbReference type="InterPro" id="IPR033316">
    <property type="entry name" value="RBBP8-like"/>
</dbReference>
<protein>
    <submittedName>
        <fullName evidence="2">Uncharacterized protein</fullName>
    </submittedName>
</protein>
<reference evidence="2" key="1">
    <citation type="journal article" date="2023" name="Plant J.">
        <title>Genome sequences and population genomics provide insights into the demographic history, inbreeding, and mutation load of two 'living fossil' tree species of Dipteronia.</title>
        <authorList>
            <person name="Feng Y."/>
            <person name="Comes H.P."/>
            <person name="Chen J."/>
            <person name="Zhu S."/>
            <person name="Lu R."/>
            <person name="Zhang X."/>
            <person name="Li P."/>
            <person name="Qiu J."/>
            <person name="Olsen K.M."/>
            <person name="Qiu Y."/>
        </authorList>
    </citation>
    <scope>NUCLEOTIDE SEQUENCE</scope>
    <source>
        <strain evidence="2">NBL</strain>
    </source>
</reference>
<gene>
    <name evidence="2" type="ORF">Dsin_010997</name>
</gene>
<dbReference type="GO" id="GO:0003684">
    <property type="term" value="F:damaged DNA binding"/>
    <property type="evidence" value="ECO:0007669"/>
    <property type="project" value="TreeGrafter"/>
</dbReference>
<evidence type="ECO:0000313" key="3">
    <source>
        <dbReference type="Proteomes" id="UP001281410"/>
    </source>
</evidence>
<evidence type="ECO:0000313" key="2">
    <source>
        <dbReference type="EMBL" id="KAK3223972.1"/>
    </source>
</evidence>
<accession>A0AAE0EDL6</accession>